<name>A0A381XME2_9ZZZZ</name>
<organism evidence="1">
    <name type="scientific">marine metagenome</name>
    <dbReference type="NCBI Taxonomy" id="408172"/>
    <lineage>
        <taxon>unclassified sequences</taxon>
        <taxon>metagenomes</taxon>
        <taxon>ecological metagenomes</taxon>
    </lineage>
</organism>
<proteinExistence type="predicted"/>
<reference evidence="1" key="1">
    <citation type="submission" date="2018-05" db="EMBL/GenBank/DDBJ databases">
        <authorList>
            <person name="Lanie J.A."/>
            <person name="Ng W.-L."/>
            <person name="Kazmierczak K.M."/>
            <person name="Andrzejewski T.M."/>
            <person name="Davidsen T.M."/>
            <person name="Wayne K.J."/>
            <person name="Tettelin H."/>
            <person name="Glass J.I."/>
            <person name="Rusch D."/>
            <person name="Podicherti R."/>
            <person name="Tsui H.-C.T."/>
            <person name="Winkler M.E."/>
        </authorList>
    </citation>
    <scope>NUCLEOTIDE SEQUENCE</scope>
</reference>
<gene>
    <name evidence="1" type="ORF">METZ01_LOCUS118267</name>
</gene>
<evidence type="ECO:0000313" key="1">
    <source>
        <dbReference type="EMBL" id="SVA65413.1"/>
    </source>
</evidence>
<sequence>MEIFATVATFQTQFAVVENGKYSLTVGPPSVGYWGSTIVFEGLINGVPIPAIETVEFKMASISPPTYLINQLDLHFP</sequence>
<protein>
    <submittedName>
        <fullName evidence="1">Uncharacterized protein</fullName>
    </submittedName>
</protein>
<accession>A0A381XME2</accession>
<dbReference type="EMBL" id="UINC01015554">
    <property type="protein sequence ID" value="SVA65413.1"/>
    <property type="molecule type" value="Genomic_DNA"/>
</dbReference>
<dbReference type="AlphaFoldDB" id="A0A381XME2"/>